<keyword evidence="1" id="KW-0812">Transmembrane</keyword>
<organism evidence="3 4">
    <name type="scientific">Schistosoma bovis</name>
    <name type="common">Blood fluke</name>
    <dbReference type="NCBI Taxonomy" id="6184"/>
    <lineage>
        <taxon>Eukaryota</taxon>
        <taxon>Metazoa</taxon>
        <taxon>Spiralia</taxon>
        <taxon>Lophotrochozoa</taxon>
        <taxon>Platyhelminthes</taxon>
        <taxon>Trematoda</taxon>
        <taxon>Digenea</taxon>
        <taxon>Strigeidida</taxon>
        <taxon>Schistosomatoidea</taxon>
        <taxon>Schistosomatidae</taxon>
        <taxon>Schistosoma</taxon>
    </lineage>
</organism>
<keyword evidence="2" id="KW-0732">Signal</keyword>
<feature type="chain" id="PRO_5019558652" evidence="2">
    <location>
        <begin position="24"/>
        <end position="126"/>
    </location>
</feature>
<comment type="caution">
    <text evidence="3">The sequence shown here is derived from an EMBL/GenBank/DDBJ whole genome shotgun (WGS) entry which is preliminary data.</text>
</comment>
<proteinExistence type="predicted"/>
<dbReference type="AlphaFoldDB" id="A0A430Q6K2"/>
<dbReference type="Proteomes" id="UP000290809">
    <property type="component" value="Unassembled WGS sequence"/>
</dbReference>
<reference evidence="3 4" key="1">
    <citation type="journal article" date="2019" name="PLoS Pathog.">
        <title>Genome sequence of the bovine parasite Schistosoma bovis Tanzania.</title>
        <authorList>
            <person name="Oey H."/>
            <person name="Zakrzewski M."/>
            <person name="Gobert G."/>
            <person name="Gravermann K."/>
            <person name="Stoye J."/>
            <person name="Jones M."/>
            <person name="Mcmanus D."/>
            <person name="Krause L."/>
        </authorList>
    </citation>
    <scope>NUCLEOTIDE SEQUENCE [LARGE SCALE GENOMIC DNA]</scope>
    <source>
        <strain evidence="3 4">TAN1997</strain>
    </source>
</reference>
<feature type="signal peptide" evidence="2">
    <location>
        <begin position="1"/>
        <end position="23"/>
    </location>
</feature>
<keyword evidence="1" id="KW-0472">Membrane</keyword>
<name>A0A430Q6K2_SCHBO</name>
<evidence type="ECO:0000313" key="4">
    <source>
        <dbReference type="Proteomes" id="UP000290809"/>
    </source>
</evidence>
<dbReference type="EMBL" id="QMKO01002499">
    <property type="protein sequence ID" value="RTG83317.1"/>
    <property type="molecule type" value="Genomic_DNA"/>
</dbReference>
<keyword evidence="4" id="KW-1185">Reference proteome</keyword>
<feature type="transmembrane region" description="Helical" evidence="1">
    <location>
        <begin position="90"/>
        <end position="111"/>
    </location>
</feature>
<sequence>MTWDCLLSVVFGLILRNLVKTYASKNFLDSLTYSSLDQWDSGMFGIKYLIGTVSEGIYLQKHGISAYDGDVVHQQFPSKSKGIISRLSNLLPLLVTFIGSYSILLWISYIVENHDWSFLTSVYWNT</sequence>
<keyword evidence="1" id="KW-1133">Transmembrane helix</keyword>
<dbReference type="STRING" id="6184.A0A430Q6K2"/>
<evidence type="ECO:0000313" key="3">
    <source>
        <dbReference type="EMBL" id="RTG83317.1"/>
    </source>
</evidence>
<accession>A0A430Q6K2</accession>
<evidence type="ECO:0000256" key="2">
    <source>
        <dbReference type="SAM" id="SignalP"/>
    </source>
</evidence>
<gene>
    <name evidence="3" type="ORF">DC041_0007981</name>
</gene>
<protein>
    <submittedName>
        <fullName evidence="3">Uncharacterized protein</fullName>
    </submittedName>
</protein>
<evidence type="ECO:0000256" key="1">
    <source>
        <dbReference type="SAM" id="Phobius"/>
    </source>
</evidence>